<comment type="caution">
    <text evidence="11">The sequence shown here is derived from an EMBL/GenBank/DDBJ whole genome shotgun (WGS) entry which is preliminary data.</text>
</comment>
<organism evidence="11 12">
    <name type="scientific">Aliivibrio fischeri</name>
    <name type="common">Vibrio fischeri</name>
    <dbReference type="NCBI Taxonomy" id="668"/>
    <lineage>
        <taxon>Bacteria</taxon>
        <taxon>Pseudomonadati</taxon>
        <taxon>Pseudomonadota</taxon>
        <taxon>Gammaproteobacteria</taxon>
        <taxon>Vibrionales</taxon>
        <taxon>Vibrionaceae</taxon>
        <taxon>Aliivibrio</taxon>
    </lineage>
</organism>
<dbReference type="EMBL" id="WOBN01000039">
    <property type="protein sequence ID" value="MUK51210.1"/>
    <property type="molecule type" value="Genomic_DNA"/>
</dbReference>
<proteinExistence type="inferred from homology"/>
<dbReference type="Gene3D" id="2.40.160.50">
    <property type="entry name" value="membrane protein fhac: a member of the omp85/tpsb transporter family"/>
    <property type="match status" value="1"/>
</dbReference>
<reference evidence="11 12" key="1">
    <citation type="submission" date="2019-11" db="EMBL/GenBank/DDBJ databases">
        <title>Using colonization assays and comparative genomics to discover symbiosis behaviors and factors in Vibrio fischeri.</title>
        <authorList>
            <person name="Bongrand C."/>
            <person name="Moriano-Gutierrez S."/>
            <person name="Arevalo P."/>
            <person name="Mcfall-Ngai M."/>
            <person name="Visick K."/>
            <person name="Polz M.F."/>
            <person name="Ruby E.G."/>
        </authorList>
    </citation>
    <scope>NUCLEOTIDE SEQUENCE [LARGE SCALE GENOMIC DNA]</scope>
    <source>
        <strain evidence="12">emors.4.1</strain>
    </source>
</reference>
<evidence type="ECO:0000256" key="7">
    <source>
        <dbReference type="ARBA" id="ARBA00023136"/>
    </source>
</evidence>
<dbReference type="InterPro" id="IPR034746">
    <property type="entry name" value="POTRA"/>
</dbReference>
<dbReference type="PIRSF" id="PIRSF029745">
    <property type="entry name" value="FhaC"/>
    <property type="match status" value="1"/>
</dbReference>
<keyword evidence="3" id="KW-0813">Transport</keyword>
<evidence type="ECO:0000256" key="5">
    <source>
        <dbReference type="ARBA" id="ARBA00022692"/>
    </source>
</evidence>
<evidence type="ECO:0000256" key="6">
    <source>
        <dbReference type="ARBA" id="ARBA00022927"/>
    </source>
</evidence>
<dbReference type="GO" id="GO:0046819">
    <property type="term" value="P:protein secretion by the type V secretion system"/>
    <property type="evidence" value="ECO:0007669"/>
    <property type="project" value="TreeGrafter"/>
</dbReference>
<dbReference type="GO" id="GO:0008320">
    <property type="term" value="F:protein transmembrane transporter activity"/>
    <property type="evidence" value="ECO:0007669"/>
    <property type="project" value="TreeGrafter"/>
</dbReference>
<evidence type="ECO:0000256" key="4">
    <source>
        <dbReference type="ARBA" id="ARBA00022452"/>
    </source>
</evidence>
<dbReference type="InterPro" id="IPR035251">
    <property type="entry name" value="ShlB_POTRA"/>
</dbReference>
<dbReference type="InterPro" id="IPR027282">
    <property type="entry name" value="TPS"/>
</dbReference>
<dbReference type="AlphaFoldDB" id="A0A844P797"/>
<evidence type="ECO:0000256" key="8">
    <source>
        <dbReference type="ARBA" id="ARBA00023237"/>
    </source>
</evidence>
<keyword evidence="5 9" id="KW-0812">Transmembrane</keyword>
<evidence type="ECO:0000313" key="11">
    <source>
        <dbReference type="EMBL" id="MUK51210.1"/>
    </source>
</evidence>
<evidence type="ECO:0000313" key="12">
    <source>
        <dbReference type="Proteomes" id="UP000448038"/>
    </source>
</evidence>
<evidence type="ECO:0000256" key="2">
    <source>
        <dbReference type="ARBA" id="ARBA00009055"/>
    </source>
</evidence>
<dbReference type="GO" id="GO:0009279">
    <property type="term" value="C:cell outer membrane"/>
    <property type="evidence" value="ECO:0007669"/>
    <property type="project" value="UniProtKB-SubCell"/>
</dbReference>
<gene>
    <name evidence="11" type="ORF">GNP88_18995</name>
</gene>
<dbReference type="Pfam" id="PF17287">
    <property type="entry name" value="POTRA_3"/>
    <property type="match status" value="1"/>
</dbReference>
<dbReference type="PANTHER" id="PTHR34597">
    <property type="entry name" value="SLR1661 PROTEIN"/>
    <property type="match status" value="1"/>
</dbReference>
<dbReference type="InterPro" id="IPR005565">
    <property type="entry name" value="Hemolysn_activator_HlyB_C"/>
</dbReference>
<keyword evidence="9" id="KW-1133">Transmembrane helix</keyword>
<feature type="transmembrane region" description="Helical" evidence="9">
    <location>
        <begin position="21"/>
        <end position="40"/>
    </location>
</feature>
<dbReference type="PANTHER" id="PTHR34597:SF3">
    <property type="entry name" value="OUTER MEMBRANE TRANSPORTER CDIB"/>
    <property type="match status" value="1"/>
</dbReference>
<keyword evidence="7 9" id="KW-0472">Membrane</keyword>
<evidence type="ECO:0000256" key="1">
    <source>
        <dbReference type="ARBA" id="ARBA00004442"/>
    </source>
</evidence>
<dbReference type="Proteomes" id="UP000448038">
    <property type="component" value="Unassembled WGS sequence"/>
</dbReference>
<feature type="domain" description="POTRA" evidence="10">
    <location>
        <begin position="92"/>
        <end position="166"/>
    </location>
</feature>
<dbReference type="Gene3D" id="3.10.20.310">
    <property type="entry name" value="membrane protein fhac"/>
    <property type="match status" value="1"/>
</dbReference>
<keyword evidence="6" id="KW-0653">Protein transport</keyword>
<dbReference type="PROSITE" id="PS51779">
    <property type="entry name" value="POTRA"/>
    <property type="match status" value="1"/>
</dbReference>
<dbReference type="Pfam" id="PF08479">
    <property type="entry name" value="POTRA_2"/>
    <property type="match status" value="1"/>
</dbReference>
<evidence type="ECO:0000256" key="9">
    <source>
        <dbReference type="SAM" id="Phobius"/>
    </source>
</evidence>
<dbReference type="InterPro" id="IPR013686">
    <property type="entry name" value="Polypept-transport_assoc_ShlB"/>
</dbReference>
<dbReference type="InterPro" id="IPR051544">
    <property type="entry name" value="TPS_OM_transporter"/>
</dbReference>
<protein>
    <submittedName>
        <fullName evidence="11">ShlB/FhaC/HecB family hemolysin secretion/activation protein</fullName>
    </submittedName>
</protein>
<name>A0A844P797_ALIFS</name>
<keyword evidence="8" id="KW-0998">Cell outer membrane</keyword>
<keyword evidence="4" id="KW-1134">Transmembrane beta strand</keyword>
<comment type="subcellular location">
    <subcellularLocation>
        <location evidence="1">Cell outer membrane</location>
    </subcellularLocation>
</comment>
<dbReference type="RefSeq" id="WP_155656647.1">
    <property type="nucleotide sequence ID" value="NZ_WOBN01000039.1"/>
</dbReference>
<evidence type="ECO:0000256" key="3">
    <source>
        <dbReference type="ARBA" id="ARBA00022448"/>
    </source>
</evidence>
<accession>A0A844P797</accession>
<evidence type="ECO:0000259" key="10">
    <source>
        <dbReference type="PROSITE" id="PS51779"/>
    </source>
</evidence>
<dbReference type="Pfam" id="PF03865">
    <property type="entry name" value="ShlB"/>
    <property type="match status" value="1"/>
</dbReference>
<comment type="similarity">
    <text evidence="2">Belongs to the TPS (TC 1.B.20) family.</text>
</comment>
<sequence length="573" mass="63007">MTLYSHSSSIEITKRTASVRLGFSLLVSVVAFVYSISSYATTLPLGPLATQDIENAQKQRLEQLKENTDAFQEVLPESALFKPLSIEDPQCIAIKEIQFLGNTEYSSQTLAAVADFKSGCIGLNTINNYLRKISNHYIEAGYVTSRAFMTPQDLSTGVLLIVVVEGKVEKVLLNGEHADFLVMALPGVSGSLLNLRDIEQGLDQVNRLSRYNAQIKLRPSTLQGYSVVDIQTVDKGSLSFGTGLSNSGQKSTGEELLSVSLTGENVLNLLDLWDIRATKSAAFIDAKDSESLYFSVDIPFGYWNVGYRTSHSNYITTFNHQGFTFDSSGKTNSHDLDVKWVFYRDEISKSALRATVNLRREKNYILGNLLAAGSRELSSLSMTWDHSTHFAGGFLSISPKMSLGTDWFGGEKNQSHDDSLPKAQFVKGSLTGSYTYPFTPSLSVASTVFAQWSNDTLYGSERISIGGEYSVRGFKGASVSGDEGYYWRNDLTYRLGQWPHIGLISTQLALDTGTIVKDSQDAYERGSLLGSSLSLNTQAKYVSSSLTIGLPIEAPSRLNADDYVVYYRVDISI</sequence>
<dbReference type="GO" id="GO:0098046">
    <property type="term" value="C:type V protein secretion system complex"/>
    <property type="evidence" value="ECO:0007669"/>
    <property type="project" value="TreeGrafter"/>
</dbReference>